<feature type="region of interest" description="Disordered" evidence="6">
    <location>
        <begin position="105"/>
        <end position="167"/>
    </location>
</feature>
<dbReference type="GO" id="GO:0005739">
    <property type="term" value="C:mitochondrion"/>
    <property type="evidence" value="ECO:0007669"/>
    <property type="project" value="UniProtKB-SubCell"/>
</dbReference>
<evidence type="ECO:0000256" key="1">
    <source>
        <dbReference type="ARBA" id="ARBA00003548"/>
    </source>
</evidence>
<feature type="region of interest" description="Disordered" evidence="6">
    <location>
        <begin position="208"/>
        <end position="267"/>
    </location>
</feature>
<feature type="compositionally biased region" description="Low complexity" evidence="6">
    <location>
        <begin position="32"/>
        <end position="41"/>
    </location>
</feature>
<comment type="function">
    <text evidence="1">Required for respiratory activity and maintenance and expression of the mitochondrial genome.</text>
</comment>
<comment type="subcellular location">
    <subcellularLocation>
        <location evidence="2">Mitochondrion</location>
    </subcellularLocation>
</comment>
<dbReference type="InterPro" id="IPR010487">
    <property type="entry name" value="NGRN/Rrg9"/>
</dbReference>
<feature type="compositionally biased region" description="Basic and acidic residues" evidence="6">
    <location>
        <begin position="238"/>
        <end position="248"/>
    </location>
</feature>
<evidence type="ECO:0000256" key="5">
    <source>
        <dbReference type="ARBA" id="ARBA00022946"/>
    </source>
</evidence>
<evidence type="ECO:0000313" key="7">
    <source>
        <dbReference type="EMBL" id="EWC48696.1"/>
    </source>
</evidence>
<reference evidence="7 8" key="1">
    <citation type="submission" date="2013-05" db="EMBL/GenBank/DDBJ databases">
        <title>Drechslerella stenobrocha genome reveals carnivorous origination and mechanical trapping mechanism of predatory fungi.</title>
        <authorList>
            <person name="Liu X."/>
            <person name="Zhang W."/>
            <person name="Liu K."/>
        </authorList>
    </citation>
    <scope>NUCLEOTIDE SEQUENCE [LARGE SCALE GENOMIC DNA]</scope>
    <source>
        <strain evidence="7 8">248</strain>
    </source>
</reference>
<evidence type="ECO:0000313" key="8">
    <source>
        <dbReference type="Proteomes" id="UP000024837"/>
    </source>
</evidence>
<evidence type="ECO:0000256" key="4">
    <source>
        <dbReference type="ARBA" id="ARBA00013566"/>
    </source>
</evidence>
<dbReference type="GO" id="GO:0005634">
    <property type="term" value="C:nucleus"/>
    <property type="evidence" value="ECO:0007669"/>
    <property type="project" value="TreeGrafter"/>
</dbReference>
<dbReference type="PANTHER" id="PTHR13475">
    <property type="entry name" value="NEUGRIN"/>
    <property type="match status" value="1"/>
</dbReference>
<dbReference type="EMBL" id="KI966371">
    <property type="protein sequence ID" value="EWC48696.1"/>
    <property type="molecule type" value="Genomic_DNA"/>
</dbReference>
<dbReference type="PANTHER" id="PTHR13475:SF3">
    <property type="entry name" value="NEUGRIN"/>
    <property type="match status" value="1"/>
</dbReference>
<keyword evidence="8" id="KW-1185">Reference proteome</keyword>
<evidence type="ECO:0000256" key="2">
    <source>
        <dbReference type="ARBA" id="ARBA00004173"/>
    </source>
</evidence>
<evidence type="ECO:0000256" key="6">
    <source>
        <dbReference type="SAM" id="MobiDB-lite"/>
    </source>
</evidence>
<dbReference type="OrthoDB" id="5578174at2759"/>
<evidence type="ECO:0000256" key="3">
    <source>
        <dbReference type="ARBA" id="ARBA00010895"/>
    </source>
</evidence>
<dbReference type="HOGENOM" id="CLU_681564_0_0_1"/>
<feature type="region of interest" description="Disordered" evidence="6">
    <location>
        <begin position="1"/>
        <end position="93"/>
    </location>
</feature>
<protein>
    <recommendedName>
        <fullName evidence="4">Required for respiratory growth protein 9, mitochondrial</fullName>
    </recommendedName>
</protein>
<keyword evidence="5" id="KW-0809">Transit peptide</keyword>
<comment type="similarity">
    <text evidence="3">Belongs to the RRG9 family.</text>
</comment>
<organism evidence="7 8">
    <name type="scientific">Drechslerella stenobrocha 248</name>
    <dbReference type="NCBI Taxonomy" id="1043628"/>
    <lineage>
        <taxon>Eukaryota</taxon>
        <taxon>Fungi</taxon>
        <taxon>Dikarya</taxon>
        <taxon>Ascomycota</taxon>
        <taxon>Pezizomycotina</taxon>
        <taxon>Orbiliomycetes</taxon>
        <taxon>Orbiliales</taxon>
        <taxon>Orbiliaceae</taxon>
        <taxon>Drechslerella</taxon>
    </lineage>
</organism>
<accession>W7HWZ5</accession>
<gene>
    <name evidence="7" type="ORF">DRE_00001</name>
</gene>
<proteinExistence type="inferred from homology"/>
<name>W7HWZ5_9PEZI</name>
<dbReference type="AlphaFoldDB" id="W7HWZ5"/>
<sequence>MVVGSTSRRYLSRTAIGSASSSSPRNQSAELSSASSSPAKKSPNRAALSNWGNSWKPETDMSAIRGNSAIRLTPGQKPSRHSSRGNRNIEGRTLTSFDFLDDFTSSAVTGESESTEEDSDSKDLRAEEYNDEIDESEGFVPAHMQGRFPTRARPGVAGGYNGLDADSDVMIPWEDAAGVEKRMYDSEDPDAAAWRDLSTPELWARAKKRKMVRPDSLPSGTKLSRRLALESPQGELKWMPDQRLDGGRTTEAAAGQKRTPAPDSPTWKTQLQAVKGKTGGGPWKPFPAAVAAIKQLKVDNPGMTVEEYAPYFKISPESLRRILKSKWTPTGKEAEDRLERWQRRGDAIWAGWEKLGLVVTRESKRIAKEKRNAEVQKSATARGAPHAKQGFILRQKLNLKNRIL</sequence>
<dbReference type="Proteomes" id="UP000024837">
    <property type="component" value="Unassembled WGS sequence"/>
</dbReference>